<dbReference type="GO" id="GO:0016020">
    <property type="term" value="C:membrane"/>
    <property type="evidence" value="ECO:0007669"/>
    <property type="project" value="UniProtKB-SubCell"/>
</dbReference>
<feature type="domain" description="U1-type" evidence="8">
    <location>
        <begin position="330"/>
        <end position="364"/>
    </location>
</feature>
<evidence type="ECO:0000256" key="1">
    <source>
        <dbReference type="ARBA" id="ARBA00004141"/>
    </source>
</evidence>
<dbReference type="Pfam" id="PF12874">
    <property type="entry name" value="zf-met"/>
    <property type="match status" value="2"/>
</dbReference>
<keyword evidence="10" id="KW-1185">Reference proteome</keyword>
<evidence type="ECO:0000259" key="7">
    <source>
        <dbReference type="SMART" id="SM00355"/>
    </source>
</evidence>
<feature type="domain" description="C2H2-type" evidence="7">
    <location>
        <begin position="333"/>
        <end position="357"/>
    </location>
</feature>
<keyword evidence="5 6" id="KW-0472">Membrane</keyword>
<evidence type="ECO:0000313" key="10">
    <source>
        <dbReference type="Proteomes" id="UP000631114"/>
    </source>
</evidence>
<dbReference type="SMART" id="SM00355">
    <property type="entry name" value="ZnF_C2H2"/>
    <property type="match status" value="2"/>
</dbReference>
<evidence type="ECO:0000256" key="4">
    <source>
        <dbReference type="ARBA" id="ARBA00022989"/>
    </source>
</evidence>
<keyword evidence="4 6" id="KW-1133">Transmembrane helix</keyword>
<comment type="subcellular location">
    <subcellularLocation>
        <location evidence="1 6">Membrane</location>
        <topology evidence="1 6">Multi-pass membrane protein</topology>
    </subcellularLocation>
</comment>
<dbReference type="GO" id="GO:0008270">
    <property type="term" value="F:zinc ion binding"/>
    <property type="evidence" value="ECO:0007669"/>
    <property type="project" value="InterPro"/>
</dbReference>
<dbReference type="PANTHER" id="PTHR12300">
    <property type="entry name" value="HVA22-LIKE PROTEINS"/>
    <property type="match status" value="1"/>
</dbReference>
<dbReference type="Gene3D" id="3.30.160.60">
    <property type="entry name" value="Classic Zinc Finger"/>
    <property type="match status" value="2"/>
</dbReference>
<proteinExistence type="inferred from homology"/>
<feature type="transmembrane region" description="Helical" evidence="6">
    <location>
        <begin position="48"/>
        <end position="66"/>
    </location>
</feature>
<dbReference type="InterPro" id="IPR003604">
    <property type="entry name" value="Matrin/U1-like-C_Znf_C2H2"/>
</dbReference>
<reference evidence="9 10" key="1">
    <citation type="submission" date="2020-10" db="EMBL/GenBank/DDBJ databases">
        <title>The Coptis chinensis genome and diversification of protoberbering-type alkaloids.</title>
        <authorList>
            <person name="Wang B."/>
            <person name="Shu S."/>
            <person name="Song C."/>
            <person name="Liu Y."/>
        </authorList>
    </citation>
    <scope>NUCLEOTIDE SEQUENCE [LARGE SCALE GENOMIC DNA]</scope>
    <source>
        <strain evidence="9">HL-2020</strain>
        <tissue evidence="9">Leaf</tissue>
    </source>
</reference>
<evidence type="ECO:0000259" key="8">
    <source>
        <dbReference type="SMART" id="SM00451"/>
    </source>
</evidence>
<evidence type="ECO:0000256" key="2">
    <source>
        <dbReference type="ARBA" id="ARBA00008573"/>
    </source>
</evidence>
<organism evidence="9 10">
    <name type="scientific">Coptis chinensis</name>
    <dbReference type="NCBI Taxonomy" id="261450"/>
    <lineage>
        <taxon>Eukaryota</taxon>
        <taxon>Viridiplantae</taxon>
        <taxon>Streptophyta</taxon>
        <taxon>Embryophyta</taxon>
        <taxon>Tracheophyta</taxon>
        <taxon>Spermatophyta</taxon>
        <taxon>Magnoliopsida</taxon>
        <taxon>Ranunculales</taxon>
        <taxon>Ranunculaceae</taxon>
        <taxon>Coptidoideae</taxon>
        <taxon>Coptis</taxon>
    </lineage>
</organism>
<evidence type="ECO:0000256" key="6">
    <source>
        <dbReference type="RuleBase" id="RU362006"/>
    </source>
</evidence>
<comment type="similarity">
    <text evidence="2 6">Belongs to the DP1 family.</text>
</comment>
<gene>
    <name evidence="9" type="ORF">IFM89_005293</name>
</gene>
<dbReference type="SMART" id="SM00451">
    <property type="entry name" value="ZnF_U1"/>
    <property type="match status" value="2"/>
</dbReference>
<dbReference type="OrthoDB" id="434647at2759"/>
<dbReference type="GO" id="GO:0003676">
    <property type="term" value="F:nucleic acid binding"/>
    <property type="evidence" value="ECO:0007669"/>
    <property type="project" value="InterPro"/>
</dbReference>
<keyword evidence="3 6" id="KW-0812">Transmembrane</keyword>
<dbReference type="Proteomes" id="UP000631114">
    <property type="component" value="Unassembled WGS sequence"/>
</dbReference>
<dbReference type="Pfam" id="PF03134">
    <property type="entry name" value="TB2_DP1_HVA22"/>
    <property type="match status" value="1"/>
</dbReference>
<protein>
    <recommendedName>
        <fullName evidence="6">HVA22-like protein</fullName>
    </recommendedName>
</protein>
<feature type="domain" description="U1-type" evidence="8">
    <location>
        <begin position="220"/>
        <end position="254"/>
    </location>
</feature>
<dbReference type="InterPro" id="IPR004345">
    <property type="entry name" value="TB2_DP1_HVA22"/>
</dbReference>
<feature type="domain" description="C2H2-type" evidence="7">
    <location>
        <begin position="223"/>
        <end position="247"/>
    </location>
</feature>
<name>A0A835MHC9_9MAGN</name>
<evidence type="ECO:0000256" key="3">
    <source>
        <dbReference type="ARBA" id="ARBA00022692"/>
    </source>
</evidence>
<accession>A0A835MHC9</accession>
<dbReference type="InterPro" id="IPR013087">
    <property type="entry name" value="Znf_C2H2_type"/>
</dbReference>
<feature type="transmembrane region" description="Helical" evidence="6">
    <location>
        <begin position="7"/>
        <end position="28"/>
    </location>
</feature>
<evidence type="ECO:0000313" key="9">
    <source>
        <dbReference type="EMBL" id="KAF9623786.1"/>
    </source>
</evidence>
<feature type="transmembrane region" description="Helical" evidence="6">
    <location>
        <begin position="73"/>
        <end position="95"/>
    </location>
</feature>
<evidence type="ECO:0000256" key="5">
    <source>
        <dbReference type="ARBA" id="ARBA00023136"/>
    </source>
</evidence>
<dbReference type="EMBL" id="JADFTS010000001">
    <property type="protein sequence ID" value="KAF9623786.1"/>
    <property type="molecule type" value="Genomic_DNA"/>
</dbReference>
<dbReference type="PANTHER" id="PTHR12300:SF161">
    <property type="entry name" value="RECEPTOR EXPRESSION-ENHANCING PROTEIN"/>
    <property type="match status" value="1"/>
</dbReference>
<dbReference type="InterPro" id="IPR036236">
    <property type="entry name" value="Znf_C2H2_sf"/>
</dbReference>
<dbReference type="AlphaFoldDB" id="A0A835MHC9"/>
<sequence>MLFWCCLINNVSGSMICRPLIALVYPLYVSVRAIETNSHDESRKLLKYWVLCVLIIFFELTSVKLIEWFQFWPFIKLMITFWLIVPSLNGAVYAYDHFVRPCYYVNLQPFVDWLKPKKDEFHIRDSNEFVLLAQQYVQENGSEALEKLIQGEHKQIEQPNCRMEDNNLSTSMKNKEAEALEGLLKANLVHAVIQNKAATVADIAGEGCELLGSSDRKEVQKEWTCALCQVCALSEVSIQNHLQGKKHKSKELELMTKKKEAKNKTASASNSNTDASKVISREAVRVPASVPNDKLDKKHKALRAGILGAGPTGDNWAKMNQNNAKLEVKPSALWCDTCKLRCSSLSSLTDHLRGKKHLACLQEGSASGII</sequence>
<dbReference type="SUPFAM" id="SSF57667">
    <property type="entry name" value="beta-beta-alpha zinc fingers"/>
    <property type="match status" value="2"/>
</dbReference>
<comment type="caution">
    <text evidence="9">The sequence shown here is derived from an EMBL/GenBank/DDBJ whole genome shotgun (WGS) entry which is preliminary data.</text>
</comment>